<evidence type="ECO:0000313" key="7">
    <source>
        <dbReference type="EMBL" id="CDX29061.1"/>
    </source>
</evidence>
<evidence type="ECO:0000256" key="5">
    <source>
        <dbReference type="PIRSR" id="PIRSR611778-50"/>
    </source>
</evidence>
<evidence type="ECO:0000256" key="3">
    <source>
        <dbReference type="ARBA" id="ARBA00022723"/>
    </source>
</evidence>
<dbReference type="InterPro" id="IPR011778">
    <property type="entry name" value="Hydantoinase/dihydroPyrase"/>
</dbReference>
<dbReference type="AlphaFoldDB" id="A0A090EKC4"/>
<comment type="PTM">
    <text evidence="5">Carbamylation allows a single lysine to coordinate two divalent metal cations.</text>
</comment>
<dbReference type="GO" id="GO:0046872">
    <property type="term" value="F:metal ion binding"/>
    <property type="evidence" value="ECO:0007669"/>
    <property type="project" value="UniProtKB-KW"/>
</dbReference>
<sequence length="476" mass="51608">MHQLVIKGGRVALDDGWAECDIGIDDGRIAAIGKSLSGQESIDAGSRWVMPGGIDAHCHLDQPVWGGAGNADDFQSGTISAAFGGTTCIIPFGMPGQDMTTVGAIDRALERAAGRAVIDYGLHAVVTMGTGADVEAQLDQLAQRGIASVKLFMTYQGFAVDDDLFFKVLDTARRLGWIVMVHAENDAAIRRTRQRLIDLGRTDIRYHVVAHSETMEREATHRALAFAEMTGARMTIVHVSSWQSAEEVARAKTRGVDAIAETCPQYLFLGAADLDREAVDAARFVFSPPPRSPRSHEHLWQDLINGGIDLWSSDHSPYYFADKIGHSETPGFTTTLSGIPGIEARLPLLFSEGLLTGRLTLERYLDLTARNAASIYGFADRKGSIAVGLDADLALWDPTARWTLGHKALHSRVDFTPYEGKVVTGRPTTVLVRGVPVVADGKLQAEPGFGRFVARHAADPALSKKPVEDWTPWLDA</sequence>
<evidence type="ECO:0000256" key="4">
    <source>
        <dbReference type="ARBA" id="ARBA00022801"/>
    </source>
</evidence>
<dbReference type="Proteomes" id="UP000046373">
    <property type="component" value="Unassembled WGS sequence"/>
</dbReference>
<evidence type="ECO:0000259" key="6">
    <source>
        <dbReference type="Pfam" id="PF01979"/>
    </source>
</evidence>
<comment type="cofactor">
    <cofactor evidence="1">
        <name>Zn(2+)</name>
        <dbReference type="ChEBI" id="CHEBI:29105"/>
    </cofactor>
</comment>
<dbReference type="GO" id="GO:0005829">
    <property type="term" value="C:cytosol"/>
    <property type="evidence" value="ECO:0007669"/>
    <property type="project" value="TreeGrafter"/>
</dbReference>
<keyword evidence="4 7" id="KW-0378">Hydrolase</keyword>
<dbReference type="EMBL" id="CCNB01000004">
    <property type="protein sequence ID" value="CDX29061.1"/>
    <property type="molecule type" value="Genomic_DNA"/>
</dbReference>
<dbReference type="SUPFAM" id="SSF51556">
    <property type="entry name" value="Metallo-dependent hydrolases"/>
    <property type="match status" value="1"/>
</dbReference>
<evidence type="ECO:0000256" key="2">
    <source>
        <dbReference type="ARBA" id="ARBA00008829"/>
    </source>
</evidence>
<protein>
    <submittedName>
        <fullName evidence="7">D-hydantoinase</fullName>
        <ecNumber evidence="7">3.5.2.-</ecNumber>
    </submittedName>
</protein>
<name>A0A090EKC4_MESPL</name>
<gene>
    <name evidence="7" type="ORF">MPLDJ20_120406</name>
</gene>
<evidence type="ECO:0000256" key="1">
    <source>
        <dbReference type="ARBA" id="ARBA00001947"/>
    </source>
</evidence>
<proteinExistence type="inferred from homology"/>
<dbReference type="Gene3D" id="2.30.40.10">
    <property type="entry name" value="Urease, subunit C, domain 1"/>
    <property type="match status" value="1"/>
</dbReference>
<dbReference type="InterPro" id="IPR032466">
    <property type="entry name" value="Metal_Hydrolase"/>
</dbReference>
<dbReference type="PANTHER" id="PTHR11647:SF1">
    <property type="entry name" value="COLLAPSIN RESPONSE MEDIATOR PROTEIN"/>
    <property type="match status" value="1"/>
</dbReference>
<accession>A0A090EKC4</accession>
<organism evidence="7 8">
    <name type="scientific">Mesorhizobium plurifarium</name>
    <dbReference type="NCBI Taxonomy" id="69974"/>
    <lineage>
        <taxon>Bacteria</taxon>
        <taxon>Pseudomonadati</taxon>
        <taxon>Pseudomonadota</taxon>
        <taxon>Alphaproteobacteria</taxon>
        <taxon>Hyphomicrobiales</taxon>
        <taxon>Phyllobacteriaceae</taxon>
        <taxon>Mesorhizobium</taxon>
    </lineage>
</organism>
<dbReference type="EC" id="3.5.2.-" evidence="7"/>
<dbReference type="InterPro" id="IPR006680">
    <property type="entry name" value="Amidohydro-rel"/>
</dbReference>
<dbReference type="FunFam" id="3.20.20.140:FF:000174">
    <property type="entry name" value="Dihydropyrimidinase-related protein 2"/>
    <property type="match status" value="1"/>
</dbReference>
<keyword evidence="3" id="KW-0479">Metal-binding</keyword>
<feature type="domain" description="Amidohydrolase-related" evidence="6">
    <location>
        <begin position="48"/>
        <end position="434"/>
    </location>
</feature>
<dbReference type="Gene3D" id="3.20.20.140">
    <property type="entry name" value="Metal-dependent hydrolases"/>
    <property type="match status" value="1"/>
</dbReference>
<dbReference type="InterPro" id="IPR050378">
    <property type="entry name" value="Metallo-dep_Hydrolases_sf"/>
</dbReference>
<reference evidence="7 8" key="1">
    <citation type="submission" date="2014-08" db="EMBL/GenBank/DDBJ databases">
        <authorList>
            <person name="Moulin Lionel"/>
        </authorList>
    </citation>
    <scope>NUCLEOTIDE SEQUENCE [LARGE SCALE GENOMIC DNA]</scope>
</reference>
<comment type="similarity">
    <text evidence="2">Belongs to the metallo-dependent hydrolases superfamily. Hydantoinase/dihydropyrimidinase family.</text>
</comment>
<dbReference type="SUPFAM" id="SSF51338">
    <property type="entry name" value="Composite domain of metallo-dependent hydrolases"/>
    <property type="match status" value="1"/>
</dbReference>
<dbReference type="Pfam" id="PF01979">
    <property type="entry name" value="Amidohydro_1"/>
    <property type="match status" value="1"/>
</dbReference>
<dbReference type="InterPro" id="IPR011059">
    <property type="entry name" value="Metal-dep_hydrolase_composite"/>
</dbReference>
<dbReference type="GeneID" id="31888474"/>
<dbReference type="NCBIfam" id="TIGR02033">
    <property type="entry name" value="D-hydantoinase"/>
    <property type="match status" value="1"/>
</dbReference>
<evidence type="ECO:0000313" key="8">
    <source>
        <dbReference type="Proteomes" id="UP000046373"/>
    </source>
</evidence>
<dbReference type="GO" id="GO:0016812">
    <property type="term" value="F:hydrolase activity, acting on carbon-nitrogen (but not peptide) bonds, in cyclic amides"/>
    <property type="evidence" value="ECO:0007669"/>
    <property type="project" value="TreeGrafter"/>
</dbReference>
<dbReference type="PANTHER" id="PTHR11647">
    <property type="entry name" value="HYDRANTOINASE/DIHYDROPYRIMIDINASE FAMILY MEMBER"/>
    <property type="match status" value="1"/>
</dbReference>
<feature type="modified residue" description="N6-carboxylysine" evidence="5">
    <location>
        <position position="150"/>
    </location>
</feature>